<evidence type="ECO:0000256" key="8">
    <source>
        <dbReference type="ARBA" id="ARBA00023136"/>
    </source>
</evidence>
<evidence type="ECO:0000256" key="6">
    <source>
        <dbReference type="ARBA" id="ARBA00022614"/>
    </source>
</evidence>
<dbReference type="FunFam" id="3.80.10.10:FF:000009">
    <property type="entry name" value="F-actin-uncapping protein LRRC16A isoform X1"/>
    <property type="match status" value="1"/>
</dbReference>
<dbReference type="PANTHER" id="PTHR24112:SF43">
    <property type="entry name" value="CAPPING PROTEIN, ARP2_3 AND MYOSIN-I LINKER PROTEIN 3"/>
    <property type="match status" value="1"/>
</dbReference>
<evidence type="ECO:0000259" key="10">
    <source>
        <dbReference type="Pfam" id="PF16000"/>
    </source>
</evidence>
<keyword evidence="7" id="KW-0677">Repeat</keyword>
<dbReference type="GO" id="GO:0005886">
    <property type="term" value="C:plasma membrane"/>
    <property type="evidence" value="ECO:0007669"/>
    <property type="project" value="UniProtKB-SubCell"/>
</dbReference>
<organism evidence="12 13">
    <name type="scientific">Oryzias latipes</name>
    <name type="common">Japanese rice fish</name>
    <name type="synonym">Japanese killifish</name>
    <dbReference type="NCBI Taxonomy" id="8090"/>
    <lineage>
        <taxon>Eukaryota</taxon>
        <taxon>Metazoa</taxon>
        <taxon>Chordata</taxon>
        <taxon>Craniata</taxon>
        <taxon>Vertebrata</taxon>
        <taxon>Euteleostomi</taxon>
        <taxon>Actinopterygii</taxon>
        <taxon>Neopterygii</taxon>
        <taxon>Teleostei</taxon>
        <taxon>Neoteleostei</taxon>
        <taxon>Acanthomorphata</taxon>
        <taxon>Ovalentaria</taxon>
        <taxon>Atherinomorphae</taxon>
        <taxon>Beloniformes</taxon>
        <taxon>Adrianichthyidae</taxon>
        <taxon>Oryziinae</taxon>
        <taxon>Oryzias</taxon>
    </lineage>
</organism>
<dbReference type="SMART" id="SM00368">
    <property type="entry name" value="LRR_RI"/>
    <property type="match status" value="5"/>
</dbReference>
<feature type="compositionally biased region" description="Low complexity" evidence="9">
    <location>
        <begin position="933"/>
        <end position="944"/>
    </location>
</feature>
<keyword evidence="5" id="KW-0963">Cytoplasm</keyword>
<dbReference type="SUPFAM" id="SSF52047">
    <property type="entry name" value="RNI-like"/>
    <property type="match status" value="2"/>
</dbReference>
<reference evidence="12" key="3">
    <citation type="submission" date="2025-08" db="UniProtKB">
        <authorList>
            <consortium name="Ensembl"/>
        </authorList>
    </citation>
    <scope>IDENTIFICATION</scope>
    <source>
        <strain evidence="12">HNI</strain>
    </source>
</reference>
<dbReference type="Pfam" id="PF17888">
    <property type="entry name" value="Carm_PH"/>
    <property type="match status" value="1"/>
</dbReference>
<dbReference type="InterPro" id="IPR001611">
    <property type="entry name" value="Leu-rich_rpt"/>
</dbReference>
<evidence type="ECO:0000256" key="7">
    <source>
        <dbReference type="ARBA" id="ARBA00022737"/>
    </source>
</evidence>
<evidence type="ECO:0000256" key="5">
    <source>
        <dbReference type="ARBA" id="ARBA00022490"/>
    </source>
</evidence>
<accession>A0A3P9KGR9</accession>
<keyword evidence="8" id="KW-0472">Membrane</keyword>
<evidence type="ECO:0000313" key="12">
    <source>
        <dbReference type="Ensembl" id="ENSORLP00020007509.1"/>
    </source>
</evidence>
<reference evidence="12 13" key="2">
    <citation type="submission" date="2017-04" db="EMBL/GenBank/DDBJ databases">
        <title>CpG methylation of centromeres and impact of large insertions on vertebrate speciation.</title>
        <authorList>
            <person name="Ichikawa K."/>
            <person name="Yoshimura J."/>
            <person name="Morishita S."/>
        </authorList>
    </citation>
    <scope>NUCLEOTIDE SEQUENCE</scope>
    <source>
        <strain evidence="12 13">HNI</strain>
    </source>
</reference>
<dbReference type="GO" id="GO:0005737">
    <property type="term" value="C:cytoplasm"/>
    <property type="evidence" value="ECO:0007669"/>
    <property type="project" value="UniProtKB-SubCell"/>
</dbReference>
<dbReference type="Ensembl" id="ENSORLT00020002767.1">
    <property type="protein sequence ID" value="ENSORLP00020007509.1"/>
    <property type="gene ID" value="ENSORLG00020008432.1"/>
</dbReference>
<dbReference type="Pfam" id="PF16000">
    <property type="entry name" value="CARMIL_C"/>
    <property type="match status" value="1"/>
</dbReference>
<evidence type="ECO:0000313" key="13">
    <source>
        <dbReference type="Proteomes" id="UP000265180"/>
    </source>
</evidence>
<comment type="subcellular location">
    <subcellularLocation>
        <location evidence="1">Cell membrane</location>
    </subcellularLocation>
    <subcellularLocation>
        <location evidence="2">Cytoplasm</location>
    </subcellularLocation>
</comment>
<name>A0A3P9KGR9_ORYLA</name>
<dbReference type="Gene3D" id="3.80.10.10">
    <property type="entry name" value="Ribonuclease Inhibitor"/>
    <property type="match status" value="1"/>
</dbReference>
<feature type="domain" description="CARMIL pleckstrin homology" evidence="11">
    <location>
        <begin position="31"/>
        <end position="124"/>
    </location>
</feature>
<dbReference type="Gene3D" id="2.30.29.30">
    <property type="entry name" value="Pleckstrin-homology domain (PH domain)/Phosphotyrosine-binding domain (PTB)"/>
    <property type="match status" value="1"/>
</dbReference>
<evidence type="ECO:0000256" key="4">
    <source>
        <dbReference type="ARBA" id="ARBA00022475"/>
    </source>
</evidence>
<sequence length="1222" mass="134923">MASKELTASGFVSVSKDITESIRKIIDKSLIKFVCGIKLDTKNGKTEDRFLVLTTWRLYFLAPKIPAKAETTFNFLEIRALSSHPEHQVIIDTDKSSHSLRFESRDHLSHVVSHINFALSRIFNNSIFAPSICHSDSDLSEGSRKYSPSSETSVETQRACGGFSETYAALCDYNGISCKEEVQWDVDTIYHSQDNREFNLLDFSHLESRDLAVIVASMAYNTWFTKLYCKDLRLGSEVTEQVLHTVSKSSCLEELTLENAGLKSDFPQKMSAALSENPSSVIHSLNLSHNSLDNQGVSNLIQQLCRLSKGLRLLNLSKTSLTSKGLVCLSQALCSSDEYSNSLLHLDLSKNPGILSGEDASNLYVFLSQPNCLVHLDLSGTDCCVDSLFGALLRGCCADLSFLNLSKNAFSHRKLKDTLPLFRQFFSSAFSLTHVSLSSMKLPPDVLRALLTGLTSNPHINDLHLDISSCELRSAGASVIQELLPRVTSIATLDISDNGLDADLLTLLPALSRHPSLKHLHMGRNFNIKNRVLDEVLQKLVQLIQEEECALQSLSLSDSRLRSRGTVLVNALGSNTCLRKVDLSGNSMEDIGAKMLSKALQINTTLRSVTWDRNNTSAAGFLDVARALEHNFTLQYMPLPLSDISQAYRSAPERTELALTKIQRALVRNNQTQRFSQKQALRLHQGLVTSTAEQVMERLSVRVQQQVCLLRGIGEKEEIQAAKQVLKEAKNSRALYPSLCELAHVLSVDGPVRQRLDSLAGELARAADKELQVIVDSMVSLCRELCPLSSSAAERLTPPLSSVSERVSIPRSAIRTALMERAAQDIHRALEEVKLSVVSYLTNSIVDQILQELYSTHKTLSQQVSQLKCWEEGTAWRFNRHRDSLDITDEELGTSIDTIAIKKRSSRTRRIRPVSTRLSLCDDSSSSPPPSVPSYSSPLSHSASCDGLSELPTQGLPLHHVTRVRPRPPRRHKGGHIPADTPCSENGGISPLDDGLPDFYTKRVLPDSQLSSLHKAHSLRRKKRRNMLAIFGFRKNRNQTLSNQGPESEAELFGDGCHTVATAPTGPLPPYPSDRTPSPNQVDDPPKREEAAVDWSPQNTDGHKGASPDAGGGPAEGWRSSTVGGVSRVCLSKPDPPPQSSKPNLSKLRQRPQRESSDALPGTTDSSRACRCTDRESPNNLEKPQHRKPPVKKPRLPQNRNKSLDLSGTRLHVSMCVCVSLT</sequence>
<feature type="compositionally biased region" description="Basic residues" evidence="9">
    <location>
        <begin position="1185"/>
        <end position="1195"/>
    </location>
</feature>
<keyword evidence="6" id="KW-0433">Leucine-rich repeat</keyword>
<evidence type="ECO:0000256" key="1">
    <source>
        <dbReference type="ARBA" id="ARBA00004236"/>
    </source>
</evidence>
<dbReference type="InterPro" id="IPR011993">
    <property type="entry name" value="PH-like_dom_sf"/>
</dbReference>
<evidence type="ECO:0000256" key="9">
    <source>
        <dbReference type="SAM" id="MobiDB-lite"/>
    </source>
</evidence>
<reference evidence="12" key="4">
    <citation type="submission" date="2025-09" db="UniProtKB">
        <authorList>
            <consortium name="Ensembl"/>
        </authorList>
    </citation>
    <scope>IDENTIFICATION</scope>
    <source>
        <strain evidence="12">HNI</strain>
    </source>
</reference>
<evidence type="ECO:0000259" key="11">
    <source>
        <dbReference type="Pfam" id="PF17888"/>
    </source>
</evidence>
<evidence type="ECO:0008006" key="14">
    <source>
        <dbReference type="Google" id="ProtNLM"/>
    </source>
</evidence>
<dbReference type="InterPro" id="IPR041245">
    <property type="entry name" value="CARMIL_PH"/>
</dbReference>
<evidence type="ECO:0000256" key="3">
    <source>
        <dbReference type="ARBA" id="ARBA00007298"/>
    </source>
</evidence>
<dbReference type="Proteomes" id="UP000265180">
    <property type="component" value="Chromosome 4"/>
</dbReference>
<proteinExistence type="inferred from homology"/>
<reference key="1">
    <citation type="journal article" date="2007" name="Nature">
        <title>The medaka draft genome and insights into vertebrate genome evolution.</title>
        <authorList>
            <person name="Kasahara M."/>
            <person name="Naruse K."/>
            <person name="Sasaki S."/>
            <person name="Nakatani Y."/>
            <person name="Qu W."/>
            <person name="Ahsan B."/>
            <person name="Yamada T."/>
            <person name="Nagayasu Y."/>
            <person name="Doi K."/>
            <person name="Kasai Y."/>
            <person name="Jindo T."/>
            <person name="Kobayashi D."/>
            <person name="Shimada A."/>
            <person name="Toyoda A."/>
            <person name="Kuroki Y."/>
            <person name="Fujiyama A."/>
            <person name="Sasaki T."/>
            <person name="Shimizu A."/>
            <person name="Asakawa S."/>
            <person name="Shimizu N."/>
            <person name="Hashimoto S."/>
            <person name="Yang J."/>
            <person name="Lee Y."/>
            <person name="Matsushima K."/>
            <person name="Sugano S."/>
            <person name="Sakaizumi M."/>
            <person name="Narita T."/>
            <person name="Ohishi K."/>
            <person name="Haga S."/>
            <person name="Ohta F."/>
            <person name="Nomoto H."/>
            <person name="Nogata K."/>
            <person name="Morishita T."/>
            <person name="Endo T."/>
            <person name="Shin-I T."/>
            <person name="Takeda H."/>
            <person name="Morishita S."/>
            <person name="Kohara Y."/>
        </authorList>
    </citation>
    <scope>NUCLEOTIDE SEQUENCE [LARGE SCALE GENOMIC DNA]</scope>
    <source>
        <strain>Hd-rR</strain>
    </source>
</reference>
<dbReference type="InterPro" id="IPR031943">
    <property type="entry name" value="CARMIL_C"/>
</dbReference>
<dbReference type="Pfam" id="PF13516">
    <property type="entry name" value="LRR_6"/>
    <property type="match status" value="1"/>
</dbReference>
<comment type="similarity">
    <text evidence="3">Belongs to the CARMIL family.</text>
</comment>
<protein>
    <recommendedName>
        <fullName evidence="14">Capping protein regulator and myosin 1 linker 3</fullName>
    </recommendedName>
</protein>
<dbReference type="InterPro" id="IPR032675">
    <property type="entry name" value="LRR_dom_sf"/>
</dbReference>
<dbReference type="PANTHER" id="PTHR24112">
    <property type="entry name" value="LEUCINE-RICH REPEAT, ISOFORM F-RELATED"/>
    <property type="match status" value="1"/>
</dbReference>
<feature type="domain" description="CARMIL C-terminal" evidence="10">
    <location>
        <begin position="783"/>
        <end position="1038"/>
    </location>
</feature>
<feature type="region of interest" description="Disordered" evidence="9">
    <location>
        <begin position="916"/>
        <end position="990"/>
    </location>
</feature>
<feature type="region of interest" description="Disordered" evidence="9">
    <location>
        <begin position="1057"/>
        <end position="1206"/>
    </location>
</feature>
<dbReference type="AlphaFoldDB" id="A0A3P9KGR9"/>
<keyword evidence="4" id="KW-1003">Cell membrane</keyword>
<evidence type="ECO:0000256" key="2">
    <source>
        <dbReference type="ARBA" id="ARBA00004496"/>
    </source>
</evidence>
<dbReference type="InterPro" id="IPR051279">
    <property type="entry name" value="PP1-Reg/Actin-Interact_Protein"/>
</dbReference>
<feature type="compositionally biased region" description="Basic residues" evidence="9">
    <location>
        <begin position="960"/>
        <end position="975"/>
    </location>
</feature>